<evidence type="ECO:0000313" key="1">
    <source>
        <dbReference type="EMBL" id="SUB14275.1"/>
    </source>
</evidence>
<accession>A0A379A8P6</accession>
<protein>
    <submittedName>
        <fullName evidence="1">Ribose operon repressor</fullName>
    </submittedName>
</protein>
<dbReference type="AlphaFoldDB" id="A0A379A8P6"/>
<evidence type="ECO:0000313" key="2">
    <source>
        <dbReference type="Proteomes" id="UP000254640"/>
    </source>
</evidence>
<dbReference type="Proteomes" id="UP000254640">
    <property type="component" value="Unassembled WGS sequence"/>
</dbReference>
<dbReference type="SUPFAM" id="SSF53822">
    <property type="entry name" value="Periplasmic binding protein-like I"/>
    <property type="match status" value="1"/>
</dbReference>
<dbReference type="EMBL" id="UGSO01000001">
    <property type="protein sequence ID" value="SUB14275.1"/>
    <property type="molecule type" value="Genomic_DNA"/>
</dbReference>
<reference evidence="1 2" key="1">
    <citation type="submission" date="2018-06" db="EMBL/GenBank/DDBJ databases">
        <authorList>
            <consortium name="Pathogen Informatics"/>
            <person name="Doyle S."/>
        </authorList>
    </citation>
    <scope>NUCLEOTIDE SEQUENCE [LARGE SCALE GENOMIC DNA]</scope>
    <source>
        <strain evidence="1 2">NCTC9381</strain>
    </source>
</reference>
<sequence>MPKWCGAWEESCYQRGYSLILCNTAGDEERMNRSLETLMQKRVGRFIDHVYGKPPALGRHSEPLSLYTCRYDGLGAV</sequence>
<organism evidence="1 2">
    <name type="scientific">Enterobacter agglomerans</name>
    <name type="common">Erwinia herbicola</name>
    <name type="synonym">Pantoea agglomerans</name>
    <dbReference type="NCBI Taxonomy" id="549"/>
    <lineage>
        <taxon>Bacteria</taxon>
        <taxon>Pseudomonadati</taxon>
        <taxon>Pseudomonadota</taxon>
        <taxon>Gammaproteobacteria</taxon>
        <taxon>Enterobacterales</taxon>
        <taxon>Erwiniaceae</taxon>
        <taxon>Pantoea</taxon>
        <taxon>Pantoea agglomerans group</taxon>
    </lineage>
</organism>
<dbReference type="Gene3D" id="3.40.50.2300">
    <property type="match status" value="1"/>
</dbReference>
<keyword evidence="2" id="KW-1185">Reference proteome</keyword>
<proteinExistence type="predicted"/>
<name>A0A379A8P6_ENTAG</name>
<dbReference type="InterPro" id="IPR028082">
    <property type="entry name" value="Peripla_BP_I"/>
</dbReference>
<gene>
    <name evidence="1" type="primary">rbsR_3</name>
    <name evidence="1" type="ORF">NCTC9381_00107</name>
</gene>